<dbReference type="EMBL" id="LNIX01000012">
    <property type="protein sequence ID" value="OXA48226.1"/>
    <property type="molecule type" value="Genomic_DNA"/>
</dbReference>
<dbReference type="Gene3D" id="2.70.170.10">
    <property type="entry name" value="Neurotransmitter-gated ion-channel ligand-binding domain"/>
    <property type="match status" value="1"/>
</dbReference>
<proteinExistence type="predicted"/>
<dbReference type="GO" id="GO:0016020">
    <property type="term" value="C:membrane"/>
    <property type="evidence" value="ECO:0007669"/>
    <property type="project" value="InterPro"/>
</dbReference>
<gene>
    <name evidence="2" type="ORF">Fcan01_17288</name>
</gene>
<dbReference type="InterPro" id="IPR036734">
    <property type="entry name" value="Neur_chan_lig-bd_sf"/>
</dbReference>
<feature type="transmembrane region" description="Helical" evidence="1">
    <location>
        <begin position="274"/>
        <end position="299"/>
    </location>
</feature>
<accession>A0A226DVI8</accession>
<keyword evidence="1" id="KW-0472">Membrane</keyword>
<evidence type="ECO:0000313" key="2">
    <source>
        <dbReference type="EMBL" id="OXA48226.1"/>
    </source>
</evidence>
<evidence type="ECO:0000313" key="3">
    <source>
        <dbReference type="Proteomes" id="UP000198287"/>
    </source>
</evidence>
<comment type="caution">
    <text evidence="2">The sequence shown here is derived from an EMBL/GenBank/DDBJ whole genome shotgun (WGS) entry which is preliminary data.</text>
</comment>
<sequence>MATTSESSKCPTTFNLCIHDIFLFAFAVLPALVTILLYEGPTEIQLSRDGATWQAAHWSNYDINSPPPSDYNATQVTISLSRITAKLTRAGDLSLSFVLVQHWSDPRLVVRNEENGPSVQNIEAIKWNGSPISIWKPALGTVPAHVVDKSGDETWLWKDGRVLRNQPVTIVVDPCRPVTEYFINIFSTREYLNGIVTLNWDSPDGRHPLSFKDPTFGISSIVRGQRSQKSRLLYSTSRCETTFRPNSAISLKQSCLKVGFKLEKIPTLFPQGPLYFLFFMLGFLSCVMIFLIIICIYHFK</sequence>
<organism evidence="2 3">
    <name type="scientific">Folsomia candida</name>
    <name type="common">Springtail</name>
    <dbReference type="NCBI Taxonomy" id="158441"/>
    <lineage>
        <taxon>Eukaryota</taxon>
        <taxon>Metazoa</taxon>
        <taxon>Ecdysozoa</taxon>
        <taxon>Arthropoda</taxon>
        <taxon>Hexapoda</taxon>
        <taxon>Collembola</taxon>
        <taxon>Entomobryomorpha</taxon>
        <taxon>Isotomoidea</taxon>
        <taxon>Isotomidae</taxon>
        <taxon>Proisotominae</taxon>
        <taxon>Folsomia</taxon>
    </lineage>
</organism>
<feature type="transmembrane region" description="Helical" evidence="1">
    <location>
        <begin position="21"/>
        <end position="38"/>
    </location>
</feature>
<name>A0A226DVI8_FOLCA</name>
<dbReference type="Proteomes" id="UP000198287">
    <property type="component" value="Unassembled WGS sequence"/>
</dbReference>
<reference evidence="2 3" key="1">
    <citation type="submission" date="2015-12" db="EMBL/GenBank/DDBJ databases">
        <title>The genome of Folsomia candida.</title>
        <authorList>
            <person name="Faddeeva A."/>
            <person name="Derks M.F."/>
            <person name="Anvar Y."/>
            <person name="Smit S."/>
            <person name="Van Straalen N."/>
            <person name="Roelofs D."/>
        </authorList>
    </citation>
    <scope>NUCLEOTIDE SEQUENCE [LARGE SCALE GENOMIC DNA]</scope>
    <source>
        <strain evidence="2 3">VU population</strain>
        <tissue evidence="2">Whole body</tissue>
    </source>
</reference>
<dbReference type="AlphaFoldDB" id="A0A226DVI8"/>
<protein>
    <submittedName>
        <fullName evidence="2">Uncharacterized protein</fullName>
    </submittedName>
</protein>
<keyword evidence="3" id="KW-1185">Reference proteome</keyword>
<keyword evidence="1" id="KW-1133">Transmembrane helix</keyword>
<dbReference type="GO" id="GO:0005230">
    <property type="term" value="F:extracellular ligand-gated monoatomic ion channel activity"/>
    <property type="evidence" value="ECO:0007669"/>
    <property type="project" value="InterPro"/>
</dbReference>
<keyword evidence="1" id="KW-0812">Transmembrane</keyword>
<evidence type="ECO:0000256" key="1">
    <source>
        <dbReference type="SAM" id="Phobius"/>
    </source>
</evidence>